<proteinExistence type="predicted"/>
<dbReference type="EMBL" id="JAWDIQ010000002">
    <property type="protein sequence ID" value="MDY0409527.1"/>
    <property type="molecule type" value="Genomic_DNA"/>
</dbReference>
<keyword evidence="3" id="KW-1185">Reference proteome</keyword>
<accession>A0ABU5CUL1</accession>
<dbReference type="RefSeq" id="WP_320380640.1">
    <property type="nucleotide sequence ID" value="NZ_JAWDIQ010000002.1"/>
</dbReference>
<evidence type="ECO:0000259" key="1">
    <source>
        <dbReference type="PROSITE" id="PS51831"/>
    </source>
</evidence>
<evidence type="ECO:0000313" key="3">
    <source>
        <dbReference type="Proteomes" id="UP001275315"/>
    </source>
</evidence>
<dbReference type="Gene3D" id="1.10.3210.10">
    <property type="entry name" value="Hypothetical protein af1432"/>
    <property type="match status" value="1"/>
</dbReference>
<feature type="domain" description="HD" evidence="1">
    <location>
        <begin position="61"/>
        <end position="177"/>
    </location>
</feature>
<gene>
    <name evidence="2" type="ORF">RWD45_14245</name>
</gene>
<dbReference type="PROSITE" id="PS51831">
    <property type="entry name" value="HD"/>
    <property type="match status" value="1"/>
</dbReference>
<comment type="caution">
    <text evidence="2">The sequence shown here is derived from an EMBL/GenBank/DDBJ whole genome shotgun (WGS) entry which is preliminary data.</text>
</comment>
<dbReference type="InterPro" id="IPR050135">
    <property type="entry name" value="dGTPase-like"/>
</dbReference>
<dbReference type="Pfam" id="PF01966">
    <property type="entry name" value="HD"/>
    <property type="match status" value="1"/>
</dbReference>
<protein>
    <submittedName>
        <fullName evidence="2">HD domain-containing protein</fullName>
    </submittedName>
</protein>
<dbReference type="Pfam" id="PF19276">
    <property type="entry name" value="HD_assoc_2"/>
    <property type="match status" value="1"/>
</dbReference>
<dbReference type="InterPro" id="IPR006674">
    <property type="entry name" value="HD_domain"/>
</dbReference>
<dbReference type="PANTHER" id="PTHR11373:SF4">
    <property type="entry name" value="DEOXYNUCLEOSIDE TRIPHOSPHATE TRIPHOSPHOHYDROLASE SAMHD1"/>
    <property type="match status" value="1"/>
</dbReference>
<dbReference type="PANTHER" id="PTHR11373">
    <property type="entry name" value="DEOXYNUCLEOSIDE TRIPHOSPHATE TRIPHOSPHOHYDROLASE"/>
    <property type="match status" value="1"/>
</dbReference>
<dbReference type="Proteomes" id="UP001275315">
    <property type="component" value="Unassembled WGS sequence"/>
</dbReference>
<dbReference type="InterPro" id="IPR045509">
    <property type="entry name" value="HD_assoc_2"/>
</dbReference>
<dbReference type="SMART" id="SM00471">
    <property type="entry name" value="HDc"/>
    <property type="match status" value="1"/>
</dbReference>
<dbReference type="SUPFAM" id="SSF109604">
    <property type="entry name" value="HD-domain/PDEase-like"/>
    <property type="match status" value="1"/>
</dbReference>
<name>A0ABU5CUL1_9BACI</name>
<dbReference type="InterPro" id="IPR003607">
    <property type="entry name" value="HD/PDEase_dom"/>
</dbReference>
<reference evidence="2 3" key="1">
    <citation type="submission" date="2023-10" db="EMBL/GenBank/DDBJ databases">
        <title>Virgibacillus soli CC-YMP-6 genome.</title>
        <authorList>
            <person name="Miliotis G."/>
            <person name="Sengupta P."/>
            <person name="Hameed A."/>
            <person name="Chuvochina M."/>
            <person name="Mcdonagh F."/>
            <person name="Simpson A.C."/>
            <person name="Singh N.K."/>
            <person name="Rekha P.D."/>
            <person name="Raman K."/>
            <person name="Hugenholtz P."/>
            <person name="Venkateswaran K."/>
        </authorList>
    </citation>
    <scope>NUCLEOTIDE SEQUENCE [LARGE SCALE GENOMIC DNA]</scope>
    <source>
        <strain evidence="2 3">CC-YMP-6</strain>
    </source>
</reference>
<evidence type="ECO:0000313" key="2">
    <source>
        <dbReference type="EMBL" id="MDY0409527.1"/>
    </source>
</evidence>
<dbReference type="CDD" id="cd00077">
    <property type="entry name" value="HDc"/>
    <property type="match status" value="1"/>
</dbReference>
<sequence length="430" mass="51270">MAYKDEQLSEEKVFKDPVHRYVHVRDRVIWDLIGTPEFQRLRRITQLGTTSITFHGAEHSRFNHSLGVYEIVRRIIWNFKDQAYWNPEQRLLCLCAALLHDLGHGPFSHSFEKVFKLDHEHFTQQIILGDTEIHKILEKVRTGFSQDVADVIGKTYADKLVVSLISSQIDADRMDYLQRDAYYTGVSYGHFDMERILRVMRPMEDQVVIKSTGMHAVEDYIMSRYQMYWQVYFHPVSRSAEVILTKTFQRAKYLYEQNYPFKLEPLHFISFFNGKVNLKDYLKLDEAIVYYYFQLWQEEEDAILRDLCERFLNRRLFKYIEFNPNQMMDVWMELHALFRAVEIDPDYYLVVDSSSDLPYDFYRPGEEEERLPIHLLMPNQELKELSRQSDIVEAISGKKRTDHKLYFPLDVLEQKKDVPEVKRILAILAG</sequence>
<organism evidence="2 3">
    <name type="scientific">Paracerasibacillus soli</name>
    <dbReference type="NCBI Taxonomy" id="480284"/>
    <lineage>
        <taxon>Bacteria</taxon>
        <taxon>Bacillati</taxon>
        <taxon>Bacillota</taxon>
        <taxon>Bacilli</taxon>
        <taxon>Bacillales</taxon>
        <taxon>Bacillaceae</taxon>
        <taxon>Paracerasibacillus</taxon>
    </lineage>
</organism>